<dbReference type="AlphaFoldDB" id="A0A8S9FY80"/>
<sequence length="244" mass="27728">MGRPPLLVVTRLSSSSCRCCEKFRQEVVYGLSVASRSSYSLLESSARFQVVLRFLEVVDRHDVALGQRAHPSIALVHLMVYIGAFDFSLKIRLLGARYYETIHEDPGIRGNEVNLSFLWFSLMSKTASFRVVGQVIFEGLVSSHSGGSATASSPRCHKAQFQLVILCPVPSLVFCRKVTAFILEISFRFNCLIYFHRHRRRIVSGRVIPSVFEGFKWFYGSWKSLIVMVSHLVNVHIPALHWFT</sequence>
<gene>
    <name evidence="1" type="ORF">F2Q68_00021557</name>
</gene>
<reference evidence="1" key="1">
    <citation type="submission" date="2019-12" db="EMBL/GenBank/DDBJ databases">
        <title>Genome sequencing and annotation of Brassica cretica.</title>
        <authorList>
            <person name="Studholme D.J."/>
            <person name="Sarris P.F."/>
        </authorList>
    </citation>
    <scope>NUCLEOTIDE SEQUENCE</scope>
    <source>
        <strain evidence="1">PFS-001/15</strain>
        <tissue evidence="1">Leaf</tissue>
    </source>
</reference>
<protein>
    <submittedName>
        <fullName evidence="1">Uncharacterized protein</fullName>
    </submittedName>
</protein>
<dbReference type="EMBL" id="QGKW02002228">
    <property type="protein sequence ID" value="KAF2537346.1"/>
    <property type="molecule type" value="Genomic_DNA"/>
</dbReference>
<proteinExistence type="predicted"/>
<comment type="caution">
    <text evidence="1">The sequence shown here is derived from an EMBL/GenBank/DDBJ whole genome shotgun (WGS) entry which is preliminary data.</text>
</comment>
<name>A0A8S9FY80_BRACR</name>
<evidence type="ECO:0000313" key="1">
    <source>
        <dbReference type="EMBL" id="KAF2537346.1"/>
    </source>
</evidence>
<accession>A0A8S9FY80</accession>
<dbReference type="Proteomes" id="UP000712281">
    <property type="component" value="Unassembled WGS sequence"/>
</dbReference>
<evidence type="ECO:0000313" key="2">
    <source>
        <dbReference type="Proteomes" id="UP000712281"/>
    </source>
</evidence>
<organism evidence="1 2">
    <name type="scientific">Brassica cretica</name>
    <name type="common">Mustard</name>
    <dbReference type="NCBI Taxonomy" id="69181"/>
    <lineage>
        <taxon>Eukaryota</taxon>
        <taxon>Viridiplantae</taxon>
        <taxon>Streptophyta</taxon>
        <taxon>Embryophyta</taxon>
        <taxon>Tracheophyta</taxon>
        <taxon>Spermatophyta</taxon>
        <taxon>Magnoliopsida</taxon>
        <taxon>eudicotyledons</taxon>
        <taxon>Gunneridae</taxon>
        <taxon>Pentapetalae</taxon>
        <taxon>rosids</taxon>
        <taxon>malvids</taxon>
        <taxon>Brassicales</taxon>
        <taxon>Brassicaceae</taxon>
        <taxon>Brassiceae</taxon>
        <taxon>Brassica</taxon>
    </lineage>
</organism>